<dbReference type="EnsemblMetazoa" id="GPPI000565-RA">
    <property type="protein sequence ID" value="GPPI000565-PA"/>
    <property type="gene ID" value="GPPI000565"/>
</dbReference>
<evidence type="ECO:0000313" key="3">
    <source>
        <dbReference type="Proteomes" id="UP000092460"/>
    </source>
</evidence>
<keyword evidence="1" id="KW-1133">Transmembrane helix</keyword>
<sequence length="65" mass="7606">QSFYSAPSSTLIRIKSKLRSFRIITIFNNPIAFSWLYITNGLIKWREFFADKPTLIKAKMIAFGF</sequence>
<reference evidence="3" key="1">
    <citation type="submission" date="2015-01" db="EMBL/GenBank/DDBJ databases">
        <authorList>
            <person name="Aksoy S."/>
            <person name="Warren W."/>
            <person name="Wilson R.K."/>
        </authorList>
    </citation>
    <scope>NUCLEOTIDE SEQUENCE [LARGE SCALE GENOMIC DNA]</scope>
    <source>
        <strain evidence="3">IAEA</strain>
    </source>
</reference>
<accession>A0A1B0AL50</accession>
<dbReference type="VEuPathDB" id="VectorBase:GPPI000565"/>
<proteinExistence type="predicted"/>
<feature type="transmembrane region" description="Helical" evidence="1">
    <location>
        <begin position="21"/>
        <end position="38"/>
    </location>
</feature>
<protein>
    <submittedName>
        <fullName evidence="2">Uncharacterized protein</fullName>
    </submittedName>
</protein>
<dbReference type="Proteomes" id="UP000092460">
    <property type="component" value="Unassembled WGS sequence"/>
</dbReference>
<keyword evidence="1" id="KW-0472">Membrane</keyword>
<keyword evidence="1" id="KW-0812">Transmembrane</keyword>
<dbReference type="AlphaFoldDB" id="A0A1B0AL50"/>
<evidence type="ECO:0000256" key="1">
    <source>
        <dbReference type="SAM" id="Phobius"/>
    </source>
</evidence>
<reference evidence="2" key="2">
    <citation type="submission" date="2020-05" db="UniProtKB">
        <authorList>
            <consortium name="EnsemblMetazoa"/>
        </authorList>
    </citation>
    <scope>IDENTIFICATION</scope>
    <source>
        <strain evidence="2">IAEA</strain>
    </source>
</reference>
<keyword evidence="3" id="KW-1185">Reference proteome</keyword>
<evidence type="ECO:0000313" key="2">
    <source>
        <dbReference type="EnsemblMetazoa" id="GPPI000565-PA"/>
    </source>
</evidence>
<organism evidence="2 3">
    <name type="scientific">Glossina palpalis gambiensis</name>
    <dbReference type="NCBI Taxonomy" id="67801"/>
    <lineage>
        <taxon>Eukaryota</taxon>
        <taxon>Metazoa</taxon>
        <taxon>Ecdysozoa</taxon>
        <taxon>Arthropoda</taxon>
        <taxon>Hexapoda</taxon>
        <taxon>Insecta</taxon>
        <taxon>Pterygota</taxon>
        <taxon>Neoptera</taxon>
        <taxon>Endopterygota</taxon>
        <taxon>Diptera</taxon>
        <taxon>Brachycera</taxon>
        <taxon>Muscomorpha</taxon>
        <taxon>Hippoboscoidea</taxon>
        <taxon>Glossinidae</taxon>
        <taxon>Glossina</taxon>
    </lineage>
</organism>
<name>A0A1B0AL50_9MUSC</name>
<dbReference type="EMBL" id="JXJN01029920">
    <property type="status" value="NOT_ANNOTATED_CDS"/>
    <property type="molecule type" value="Genomic_DNA"/>
</dbReference>